<name>A0A0N4UXX4_ENTVE</name>
<sequence length="173" mass="19351">METKPSRKLLDLFSDLAEFDDDKRQQAVVGIVNGFQADDEYCINRLLSGLASSHAAARLGFSCALTLILSAESETWTSGRLFNIIDEKLALEKEVAKELVSRELKIMEQQTSLGMAICDSIARLALQADESLFVVSVWDQVKKFVTGPLISILPEWLYFILLVVEKFSVSFEL</sequence>
<dbReference type="Pfam" id="PF04931">
    <property type="entry name" value="DNA_pol_phi"/>
    <property type="match status" value="1"/>
</dbReference>
<dbReference type="OrthoDB" id="342531at2759"/>
<dbReference type="WBParaSite" id="EVEC_0000240701-mRNA-1">
    <property type="protein sequence ID" value="EVEC_0000240701-mRNA-1"/>
    <property type="gene ID" value="EVEC_0000240701"/>
</dbReference>
<dbReference type="GO" id="GO:0005730">
    <property type="term" value="C:nucleolus"/>
    <property type="evidence" value="ECO:0007669"/>
    <property type="project" value="InterPro"/>
</dbReference>
<dbReference type="Proteomes" id="UP000274131">
    <property type="component" value="Unassembled WGS sequence"/>
</dbReference>
<evidence type="ECO:0000256" key="2">
    <source>
        <dbReference type="ARBA" id="ARBA00023242"/>
    </source>
</evidence>
<gene>
    <name evidence="3" type="ORF">EVEC_LOCUS2115</name>
</gene>
<dbReference type="EMBL" id="UXUI01007321">
    <property type="protein sequence ID" value="VDD86972.1"/>
    <property type="molecule type" value="Genomic_DNA"/>
</dbReference>
<protein>
    <submittedName>
        <fullName evidence="5">Protein VAC14-like protein</fullName>
    </submittedName>
</protein>
<evidence type="ECO:0000313" key="4">
    <source>
        <dbReference type="Proteomes" id="UP000274131"/>
    </source>
</evidence>
<reference evidence="3 4" key="2">
    <citation type="submission" date="2018-10" db="EMBL/GenBank/DDBJ databases">
        <authorList>
            <consortium name="Pathogen Informatics"/>
        </authorList>
    </citation>
    <scope>NUCLEOTIDE SEQUENCE [LARGE SCALE GENOMIC DNA]</scope>
</reference>
<reference evidence="5" key="1">
    <citation type="submission" date="2017-02" db="UniProtKB">
        <authorList>
            <consortium name="WormBaseParasite"/>
        </authorList>
    </citation>
    <scope>IDENTIFICATION</scope>
</reference>
<keyword evidence="2" id="KW-0539">Nucleus</keyword>
<dbReference type="STRING" id="51028.A0A0N4UXX4"/>
<comment type="subcellular location">
    <subcellularLocation>
        <location evidence="1">Nucleus</location>
    </subcellularLocation>
</comment>
<keyword evidence="4" id="KW-1185">Reference proteome</keyword>
<evidence type="ECO:0000256" key="1">
    <source>
        <dbReference type="ARBA" id="ARBA00004123"/>
    </source>
</evidence>
<dbReference type="GO" id="GO:0043565">
    <property type="term" value="F:sequence-specific DNA binding"/>
    <property type="evidence" value="ECO:0007669"/>
    <property type="project" value="TreeGrafter"/>
</dbReference>
<dbReference type="GO" id="GO:0003723">
    <property type="term" value="F:RNA binding"/>
    <property type="evidence" value="ECO:0007669"/>
    <property type="project" value="TreeGrafter"/>
</dbReference>
<accession>A0A0N4UXX4</accession>
<evidence type="ECO:0000313" key="5">
    <source>
        <dbReference type="WBParaSite" id="EVEC_0000240701-mRNA-1"/>
    </source>
</evidence>
<proteinExistence type="predicted"/>
<dbReference type="PANTHER" id="PTHR13213">
    <property type="entry name" value="MYB-BINDING PROTEIN 1A FAMILY MEMBER"/>
    <property type="match status" value="1"/>
</dbReference>
<evidence type="ECO:0000313" key="3">
    <source>
        <dbReference type="EMBL" id="VDD86972.1"/>
    </source>
</evidence>
<organism evidence="5">
    <name type="scientific">Enterobius vermicularis</name>
    <name type="common">Human pinworm</name>
    <dbReference type="NCBI Taxonomy" id="51028"/>
    <lineage>
        <taxon>Eukaryota</taxon>
        <taxon>Metazoa</taxon>
        <taxon>Ecdysozoa</taxon>
        <taxon>Nematoda</taxon>
        <taxon>Chromadorea</taxon>
        <taxon>Rhabditida</taxon>
        <taxon>Spirurina</taxon>
        <taxon>Oxyuridomorpha</taxon>
        <taxon>Oxyuroidea</taxon>
        <taxon>Oxyuridae</taxon>
        <taxon>Enterobius</taxon>
    </lineage>
</organism>
<dbReference type="AlphaFoldDB" id="A0A0N4UXX4"/>
<dbReference type="InterPro" id="IPR007015">
    <property type="entry name" value="DNA_pol_V/MYBBP1A"/>
</dbReference>
<dbReference type="GO" id="GO:0003714">
    <property type="term" value="F:transcription corepressor activity"/>
    <property type="evidence" value="ECO:0007669"/>
    <property type="project" value="TreeGrafter"/>
</dbReference>
<dbReference type="PANTHER" id="PTHR13213:SF2">
    <property type="entry name" value="MYB-BINDING PROTEIN 1A"/>
    <property type="match status" value="1"/>
</dbReference>